<gene>
    <name evidence="2" type="ORF">Slin15195_G102120</name>
</gene>
<evidence type="ECO:0000313" key="3">
    <source>
        <dbReference type="Proteomes" id="UP001056384"/>
    </source>
</evidence>
<feature type="region of interest" description="Disordered" evidence="1">
    <location>
        <begin position="120"/>
        <end position="217"/>
    </location>
</feature>
<keyword evidence="3" id="KW-1185">Reference proteome</keyword>
<dbReference type="AlphaFoldDB" id="A0A9Q9B3K5"/>
<protein>
    <submittedName>
        <fullName evidence="2">Uncharacterized protein</fullName>
    </submittedName>
</protein>
<sequence>MDSQFPYDFTADFAFTGEFMPPNETYDIPGQAHDSSALMPVPLSPFKTSFLEDAIPGAEYGLAPQSYMSYPTAPMHLYQPVPTADAYYRQGVYAPLPFTSYETFDNGPSSSILPAQTYDSQYTQHQQQAHESVENPGNEHGASTRSDHFTLSSTTELSGHVRNMSSESSNSPESSATSPHGTSSTDELNDAVQESQPGQQLDEVSAPPLCCSTSSASTRPQTLRFNNFAEAEATAFHRIRPNIINDDWVVVKANPGKYVQILLAAFRADYAVKPEQFSLVKQADKARWLAYQDGHVDKTLKHDDVTLEAACWVLLKNLIEAHEVGMKSLRYHKSEDSIKCSDHVDLVAGALRKYAVIRYDVVRLQRLDELVCCTTSAVNRKIANFRGNANKTEREVENQQKAQAHGIKYVAVLGAKKRKGTASPEDDDAAIKGKAPSKKPRALVPTGVSSFNSRKSSTSSDEVPLKKL</sequence>
<proteinExistence type="predicted"/>
<feature type="compositionally biased region" description="Polar residues" evidence="1">
    <location>
        <begin position="120"/>
        <end position="130"/>
    </location>
</feature>
<evidence type="ECO:0000313" key="2">
    <source>
        <dbReference type="EMBL" id="USW56893.1"/>
    </source>
</evidence>
<feature type="compositionally biased region" description="Polar residues" evidence="1">
    <location>
        <begin position="180"/>
        <end position="199"/>
    </location>
</feature>
<evidence type="ECO:0000256" key="1">
    <source>
        <dbReference type="SAM" id="MobiDB-lite"/>
    </source>
</evidence>
<feature type="compositionally biased region" description="Low complexity" evidence="1">
    <location>
        <begin position="449"/>
        <end position="460"/>
    </location>
</feature>
<organism evidence="2 3">
    <name type="scientific">Septoria linicola</name>
    <dbReference type="NCBI Taxonomy" id="215465"/>
    <lineage>
        <taxon>Eukaryota</taxon>
        <taxon>Fungi</taxon>
        <taxon>Dikarya</taxon>
        <taxon>Ascomycota</taxon>
        <taxon>Pezizomycotina</taxon>
        <taxon>Dothideomycetes</taxon>
        <taxon>Dothideomycetidae</taxon>
        <taxon>Mycosphaerellales</taxon>
        <taxon>Mycosphaerellaceae</taxon>
        <taxon>Septoria</taxon>
    </lineage>
</organism>
<name>A0A9Q9B3K5_9PEZI</name>
<feature type="compositionally biased region" description="Low complexity" evidence="1">
    <location>
        <begin position="165"/>
        <end position="179"/>
    </location>
</feature>
<dbReference type="EMBL" id="CP099426">
    <property type="protein sequence ID" value="USW56893.1"/>
    <property type="molecule type" value="Genomic_DNA"/>
</dbReference>
<feature type="region of interest" description="Disordered" evidence="1">
    <location>
        <begin position="417"/>
        <end position="468"/>
    </location>
</feature>
<dbReference type="OrthoDB" id="3644827at2759"/>
<accession>A0A9Q9B3K5</accession>
<dbReference type="Proteomes" id="UP001056384">
    <property type="component" value="Chromosome 9"/>
</dbReference>
<feature type="compositionally biased region" description="Polar residues" evidence="1">
    <location>
        <begin position="141"/>
        <end position="157"/>
    </location>
</feature>
<reference evidence="2" key="1">
    <citation type="submission" date="2022-06" db="EMBL/GenBank/DDBJ databases">
        <title>Complete genome sequences of two strains of the flax pathogen Septoria linicola.</title>
        <authorList>
            <person name="Lapalu N."/>
            <person name="Simon A."/>
            <person name="Demenou B."/>
            <person name="Paumier D."/>
            <person name="Guillot M.-P."/>
            <person name="Gout L."/>
            <person name="Valade R."/>
        </authorList>
    </citation>
    <scope>NUCLEOTIDE SEQUENCE</scope>
    <source>
        <strain evidence="2">SE15195</strain>
    </source>
</reference>